<protein>
    <submittedName>
        <fullName evidence="1">Uncharacterized protein</fullName>
    </submittedName>
</protein>
<evidence type="ECO:0000313" key="2">
    <source>
        <dbReference type="Proteomes" id="UP000688947"/>
    </source>
</evidence>
<dbReference type="Proteomes" id="UP000688947">
    <property type="component" value="Unassembled WGS sequence"/>
</dbReference>
<reference evidence="1" key="1">
    <citation type="submission" date="2021-01" db="EMBL/GenBank/DDBJ databases">
        <title>Phytophthora aleatoria, a newly-described species from Pinus radiata is distinct from Phytophthora cactorum isolates based on comparative genomics.</title>
        <authorList>
            <person name="Mcdougal R."/>
            <person name="Panda P."/>
            <person name="Williams N."/>
            <person name="Studholme D.J."/>
        </authorList>
    </citation>
    <scope>NUCLEOTIDE SEQUENCE</scope>
    <source>
        <strain evidence="1">NZFS 3830</strain>
    </source>
</reference>
<proteinExistence type="predicted"/>
<dbReference type="AlphaFoldDB" id="A0A8T1UIW1"/>
<dbReference type="EMBL" id="JAENGZ010000279">
    <property type="protein sequence ID" value="KAG6963212.1"/>
    <property type="molecule type" value="Genomic_DNA"/>
</dbReference>
<dbReference type="OrthoDB" id="203237at2759"/>
<organism evidence="1 2">
    <name type="scientific">Phytophthora cactorum</name>
    <dbReference type="NCBI Taxonomy" id="29920"/>
    <lineage>
        <taxon>Eukaryota</taxon>
        <taxon>Sar</taxon>
        <taxon>Stramenopiles</taxon>
        <taxon>Oomycota</taxon>
        <taxon>Peronosporomycetes</taxon>
        <taxon>Peronosporales</taxon>
        <taxon>Peronosporaceae</taxon>
        <taxon>Phytophthora</taxon>
    </lineage>
</organism>
<evidence type="ECO:0000313" key="1">
    <source>
        <dbReference type="EMBL" id="KAG6963212.1"/>
    </source>
</evidence>
<comment type="caution">
    <text evidence="1">The sequence shown here is derived from an EMBL/GenBank/DDBJ whole genome shotgun (WGS) entry which is preliminary data.</text>
</comment>
<name>A0A8T1UIW1_9STRA</name>
<sequence>MQASCVDDTFAKFTGFGAAYLRAIESMRSDRIVNDPFPMRLTHQNRAELEKLLLTTSKPSSLWLPFARDIWMKLWSTVMQQTHRCDSWRRSGYTSISLGFPAWMPCAGNRSKRSSFRAH</sequence>
<gene>
    <name evidence="1" type="ORF">JG687_00006699</name>
</gene>
<accession>A0A8T1UIW1</accession>